<feature type="transmembrane region" description="Helical" evidence="6">
    <location>
        <begin position="12"/>
        <end position="29"/>
    </location>
</feature>
<keyword evidence="4 6" id="KW-1133">Transmembrane helix</keyword>
<dbReference type="PANTHER" id="PTHR42718:SF9">
    <property type="entry name" value="MAJOR FACILITATOR SUPERFAMILY MULTIDRUG TRANSPORTER MFSC"/>
    <property type="match status" value="1"/>
</dbReference>
<dbReference type="PROSITE" id="PS50850">
    <property type="entry name" value="MFS"/>
    <property type="match status" value="1"/>
</dbReference>
<evidence type="ECO:0000313" key="9">
    <source>
        <dbReference type="Proteomes" id="UP000192611"/>
    </source>
</evidence>
<evidence type="ECO:0000256" key="5">
    <source>
        <dbReference type="ARBA" id="ARBA00023136"/>
    </source>
</evidence>
<dbReference type="InterPro" id="IPR011701">
    <property type="entry name" value="MFS"/>
</dbReference>
<comment type="caution">
    <text evidence="8">The sequence shown here is derived from an EMBL/GenBank/DDBJ whole genome shotgun (WGS) entry which is preliminary data.</text>
</comment>
<keyword evidence="2" id="KW-0813">Transport</keyword>
<keyword evidence="3 6" id="KW-0812">Transmembrane</keyword>
<feature type="transmembrane region" description="Helical" evidence="6">
    <location>
        <begin position="93"/>
        <end position="117"/>
    </location>
</feature>
<comment type="subcellular location">
    <subcellularLocation>
        <location evidence="1">Membrane</location>
        <topology evidence="1">Multi-pass membrane protein</topology>
    </subcellularLocation>
</comment>
<dbReference type="PANTHER" id="PTHR42718">
    <property type="entry name" value="MAJOR FACILITATOR SUPERFAMILY MULTIDRUG TRANSPORTER MFSC"/>
    <property type="match status" value="1"/>
</dbReference>
<dbReference type="GO" id="GO:0022857">
    <property type="term" value="F:transmembrane transporter activity"/>
    <property type="evidence" value="ECO:0007669"/>
    <property type="project" value="InterPro"/>
</dbReference>
<accession>A0A1W9S082</accession>
<reference evidence="9" key="1">
    <citation type="submission" date="2017-03" db="EMBL/GenBank/DDBJ databases">
        <title>Novel pathways for hydrocarbon cycling and metabolic interdependencies in hydrothermal sediment communities.</title>
        <authorList>
            <person name="Dombrowski N."/>
            <person name="Seitz K."/>
            <person name="Teske A."/>
            <person name="Baker B."/>
        </authorList>
    </citation>
    <scope>NUCLEOTIDE SEQUENCE [LARGE SCALE GENOMIC DNA]</scope>
</reference>
<feature type="domain" description="Major facilitator superfamily (MFS) profile" evidence="7">
    <location>
        <begin position="1"/>
        <end position="134"/>
    </location>
</feature>
<proteinExistence type="predicted"/>
<dbReference type="InterPro" id="IPR020846">
    <property type="entry name" value="MFS_dom"/>
</dbReference>
<evidence type="ECO:0000256" key="4">
    <source>
        <dbReference type="ARBA" id="ARBA00022989"/>
    </source>
</evidence>
<evidence type="ECO:0000259" key="7">
    <source>
        <dbReference type="PROSITE" id="PS50850"/>
    </source>
</evidence>
<feature type="non-terminal residue" evidence="8">
    <location>
        <position position="134"/>
    </location>
</feature>
<name>A0A1W9S082_9BACT</name>
<organism evidence="8 9">
    <name type="scientific">Candidatus Coatesbacteria bacterium 4484_99</name>
    <dbReference type="NCBI Taxonomy" id="1970774"/>
    <lineage>
        <taxon>Bacteria</taxon>
        <taxon>Candidatus Coatesiibacteriota</taxon>
    </lineage>
</organism>
<dbReference type="Proteomes" id="UP000192611">
    <property type="component" value="Unassembled WGS sequence"/>
</dbReference>
<evidence type="ECO:0000256" key="2">
    <source>
        <dbReference type="ARBA" id="ARBA00022448"/>
    </source>
</evidence>
<feature type="transmembrane region" description="Helical" evidence="6">
    <location>
        <begin position="70"/>
        <end position="87"/>
    </location>
</feature>
<keyword evidence="5 6" id="KW-0472">Membrane</keyword>
<dbReference type="InterPro" id="IPR036259">
    <property type="entry name" value="MFS_trans_sf"/>
</dbReference>
<evidence type="ECO:0000256" key="6">
    <source>
        <dbReference type="SAM" id="Phobius"/>
    </source>
</evidence>
<dbReference type="GO" id="GO:0016020">
    <property type="term" value="C:membrane"/>
    <property type="evidence" value="ECO:0007669"/>
    <property type="project" value="UniProtKB-SubCell"/>
</dbReference>
<sequence length="134" mass="14327">MNRTLLISSCHLYTHLGMLTLPAMFIPIMHDFNIGLGAVSWIYTISNLTFGLGALPAGYLIDRIGPKKTLIINIAGFSVALILASLAESPLLLALAFGLVGIFGSLYHPTGLSYLSLTTENPIKAMSIFGIFGN</sequence>
<evidence type="ECO:0000256" key="3">
    <source>
        <dbReference type="ARBA" id="ARBA00022692"/>
    </source>
</evidence>
<feature type="transmembrane region" description="Helical" evidence="6">
    <location>
        <begin position="41"/>
        <end position="61"/>
    </location>
</feature>
<dbReference type="Gene3D" id="1.20.1250.20">
    <property type="entry name" value="MFS general substrate transporter like domains"/>
    <property type="match status" value="1"/>
</dbReference>
<dbReference type="AlphaFoldDB" id="A0A1W9S082"/>
<dbReference type="SUPFAM" id="SSF103473">
    <property type="entry name" value="MFS general substrate transporter"/>
    <property type="match status" value="1"/>
</dbReference>
<dbReference type="EMBL" id="NATQ01000090">
    <property type="protein sequence ID" value="OQX90203.1"/>
    <property type="molecule type" value="Genomic_DNA"/>
</dbReference>
<evidence type="ECO:0000256" key="1">
    <source>
        <dbReference type="ARBA" id="ARBA00004141"/>
    </source>
</evidence>
<dbReference type="Pfam" id="PF07690">
    <property type="entry name" value="MFS_1"/>
    <property type="match status" value="1"/>
</dbReference>
<gene>
    <name evidence="8" type="ORF">B6D57_04405</name>
</gene>
<protein>
    <recommendedName>
        <fullName evidence="7">Major facilitator superfamily (MFS) profile domain-containing protein</fullName>
    </recommendedName>
</protein>
<evidence type="ECO:0000313" key="8">
    <source>
        <dbReference type="EMBL" id="OQX90203.1"/>
    </source>
</evidence>